<dbReference type="AlphaFoldDB" id="A0A857KY06"/>
<dbReference type="GO" id="GO:0016831">
    <property type="term" value="F:carboxy-lyase activity"/>
    <property type="evidence" value="ECO:0007669"/>
    <property type="project" value="InterPro"/>
</dbReference>
<organism evidence="3">
    <name type="scientific">Gordonia amarae</name>
    <dbReference type="NCBI Taxonomy" id="36821"/>
    <lineage>
        <taxon>Bacteria</taxon>
        <taxon>Bacillati</taxon>
        <taxon>Actinomycetota</taxon>
        <taxon>Actinomycetes</taxon>
        <taxon>Mycobacteriales</taxon>
        <taxon>Gordoniaceae</taxon>
        <taxon>Gordonia</taxon>
    </lineage>
</organism>
<gene>
    <name evidence="3" type="ORF">GII30_13225</name>
</gene>
<dbReference type="Pfam" id="PF04909">
    <property type="entry name" value="Amidohydro_2"/>
    <property type="match status" value="1"/>
</dbReference>
<proteinExistence type="predicted"/>
<dbReference type="PANTHER" id="PTHR21240:SF28">
    <property type="entry name" value="ISO-OROTATE DECARBOXYLASE (EUROFUNG)"/>
    <property type="match status" value="1"/>
</dbReference>
<evidence type="ECO:0000256" key="1">
    <source>
        <dbReference type="ARBA" id="ARBA00023239"/>
    </source>
</evidence>
<protein>
    <submittedName>
        <fullName evidence="3">Amidohydrolase family protein</fullName>
    </submittedName>
</protein>
<sequence length="351" mass="37379">MTGAGSGVPSPADRVIVRSPGVIDVHAHAVLPMSLGCAGAAGPEIGYREDGSPFFRVGEYVLNGVRYEGSAFMDPEVRVAAMDAAGIGLQMISPNPITYFTRLDARSATDYARAHNDAIAEAAGRHPGRLVGAAQLPMQDVPAAIAELERSVRELGLVAAYIDTDIGDRTLDAPELDDFYSAAVELDVPVFIHPSPVGQEGPPDDTRLRRFDLDLLLGFSYDETLAVAALVFGGVLERHPALDVCLSHGGGTLAFVAGRFARAVAKPRAWVPEFLVENGIESYLRRLWLDTHVHSAGSLRLLIDTVGTDRLVFGTNFAGWDADGATEVDALGDLRETTTANAAHLLRLGRA</sequence>
<dbReference type="RefSeq" id="WP_005182911.1">
    <property type="nucleotide sequence ID" value="NZ_CP045804.1"/>
</dbReference>
<dbReference type="GO" id="GO:0005737">
    <property type="term" value="C:cytoplasm"/>
    <property type="evidence" value="ECO:0007669"/>
    <property type="project" value="TreeGrafter"/>
</dbReference>
<evidence type="ECO:0000259" key="2">
    <source>
        <dbReference type="Pfam" id="PF04909"/>
    </source>
</evidence>
<accession>A0A857KY06</accession>
<evidence type="ECO:0000313" key="3">
    <source>
        <dbReference type="EMBL" id="QHN39989.1"/>
    </source>
</evidence>
<reference evidence="3" key="1">
    <citation type="journal article" date="2021" name="Nat. Microbiol.">
        <title>Cocultivation of an ultrasmall environmental parasitic bacterium with lytic ability against bacteria associated with wastewater foams.</title>
        <authorList>
            <person name="Batinovic S."/>
            <person name="Rose J.J.A."/>
            <person name="Ratcliffe J."/>
            <person name="Seviour R.J."/>
            <person name="Petrovski S."/>
        </authorList>
    </citation>
    <scope>NUCLEOTIDE SEQUENCE</scope>
    <source>
        <strain evidence="3">CON44</strain>
    </source>
</reference>
<dbReference type="InterPro" id="IPR006680">
    <property type="entry name" value="Amidohydro-rel"/>
</dbReference>
<name>A0A857KY06_9ACTN</name>
<feature type="domain" description="Amidohydrolase-related" evidence="2">
    <location>
        <begin position="23"/>
        <end position="338"/>
    </location>
</feature>
<dbReference type="InterPro" id="IPR032466">
    <property type="entry name" value="Metal_Hydrolase"/>
</dbReference>
<dbReference type="PANTHER" id="PTHR21240">
    <property type="entry name" value="2-AMINO-3-CARBOXYLMUCONATE-6-SEMIALDEHYDE DECARBOXYLASE"/>
    <property type="match status" value="1"/>
</dbReference>
<dbReference type="Gene3D" id="3.20.20.140">
    <property type="entry name" value="Metal-dependent hydrolases"/>
    <property type="match status" value="1"/>
</dbReference>
<dbReference type="InterPro" id="IPR032465">
    <property type="entry name" value="ACMSD"/>
</dbReference>
<dbReference type="GO" id="GO:0016787">
    <property type="term" value="F:hydrolase activity"/>
    <property type="evidence" value="ECO:0007669"/>
    <property type="project" value="InterPro"/>
</dbReference>
<dbReference type="EMBL" id="CP045810">
    <property type="protein sequence ID" value="QHN39989.1"/>
    <property type="molecule type" value="Genomic_DNA"/>
</dbReference>
<keyword evidence="1" id="KW-0456">Lyase</keyword>
<dbReference type="GO" id="GO:0019748">
    <property type="term" value="P:secondary metabolic process"/>
    <property type="evidence" value="ECO:0007669"/>
    <property type="project" value="TreeGrafter"/>
</dbReference>
<dbReference type="SUPFAM" id="SSF51556">
    <property type="entry name" value="Metallo-dependent hydrolases"/>
    <property type="match status" value="1"/>
</dbReference>